<comment type="function">
    <text evidence="1 7">May be involved in both secretory and endocytic intracellular trafficking in the endosomal/prevacuolar compartments.</text>
</comment>
<dbReference type="AlphaFoldDB" id="A0A4S8J3Z9"/>
<comment type="similarity">
    <text evidence="3 7">Belongs to the PRA1 family.</text>
</comment>
<evidence type="ECO:0000256" key="2">
    <source>
        <dbReference type="ARBA" id="ARBA00004141"/>
    </source>
</evidence>
<feature type="transmembrane region" description="Helical" evidence="7">
    <location>
        <begin position="160"/>
        <end position="180"/>
    </location>
</feature>
<feature type="compositionally biased region" description="Low complexity" evidence="8">
    <location>
        <begin position="25"/>
        <end position="50"/>
    </location>
</feature>
<comment type="caution">
    <text evidence="9">The sequence shown here is derived from an EMBL/GenBank/DDBJ whole genome shotgun (WGS) entry which is preliminary data.</text>
</comment>
<keyword evidence="7" id="KW-0813">Transport</keyword>
<feature type="transmembrane region" description="Helical" evidence="7">
    <location>
        <begin position="186"/>
        <end position="204"/>
    </location>
</feature>
<keyword evidence="10" id="KW-1185">Reference proteome</keyword>
<dbReference type="GO" id="GO:0005794">
    <property type="term" value="C:Golgi apparatus"/>
    <property type="evidence" value="ECO:0007669"/>
    <property type="project" value="TreeGrafter"/>
</dbReference>
<sequence>MVGGVPKMQKTSPPTYAPKHAGLDPASSPSAWPPAMESPAPPIRSAAAAPSSSHYPAARTADLVSRFKEQGKALIAAQRPWPQLLDTTTLSRPANAGEAVARLRRNLAYFRSNYALFAIAALSASLLWHPASLVAFVALVAAWFLLYFSRDQPLVLFGRLIDDGTVLGALSVATVVALLFSDVGSTVFGALMVGASLVCLHAVFRATDDLFLDEAEVASGGLAVPAFGIPVQPQAYVRIV</sequence>
<evidence type="ECO:0000256" key="3">
    <source>
        <dbReference type="ARBA" id="ARBA00006483"/>
    </source>
</evidence>
<evidence type="ECO:0000256" key="4">
    <source>
        <dbReference type="ARBA" id="ARBA00022692"/>
    </source>
</evidence>
<dbReference type="EMBL" id="PYDT01000007">
    <property type="protein sequence ID" value="THU55789.1"/>
    <property type="molecule type" value="Genomic_DNA"/>
</dbReference>
<reference evidence="9 10" key="1">
    <citation type="journal article" date="2019" name="Nat. Plants">
        <title>Genome sequencing of Musa balbisiana reveals subgenome evolution and function divergence in polyploid bananas.</title>
        <authorList>
            <person name="Yao X."/>
        </authorList>
    </citation>
    <scope>NUCLEOTIDE SEQUENCE [LARGE SCALE GENOMIC DNA]</scope>
    <source>
        <strain evidence="10">cv. DH-PKW</strain>
        <tissue evidence="9">Leaves</tissue>
    </source>
</reference>
<comment type="subcellular location">
    <subcellularLocation>
        <location evidence="2 7">Membrane</location>
        <topology evidence="2 7">Multi-pass membrane protein</topology>
    </subcellularLocation>
</comment>
<evidence type="ECO:0000256" key="1">
    <source>
        <dbReference type="ARBA" id="ARBA00002501"/>
    </source>
</evidence>
<evidence type="ECO:0000256" key="5">
    <source>
        <dbReference type="ARBA" id="ARBA00022989"/>
    </source>
</evidence>
<keyword evidence="5 7" id="KW-1133">Transmembrane helix</keyword>
<feature type="transmembrane region" description="Helical" evidence="7">
    <location>
        <begin position="131"/>
        <end position="148"/>
    </location>
</feature>
<proteinExistence type="inferred from homology"/>
<evidence type="ECO:0000256" key="8">
    <source>
        <dbReference type="SAM" id="MobiDB-lite"/>
    </source>
</evidence>
<keyword evidence="4 7" id="KW-0812">Transmembrane</keyword>
<evidence type="ECO:0000313" key="10">
    <source>
        <dbReference type="Proteomes" id="UP000317650"/>
    </source>
</evidence>
<gene>
    <name evidence="9" type="ORF">C4D60_Mb11t10280</name>
</gene>
<dbReference type="GO" id="GO:0016020">
    <property type="term" value="C:membrane"/>
    <property type="evidence" value="ECO:0007669"/>
    <property type="project" value="UniProtKB-SubCell"/>
</dbReference>
<name>A0A4S8J3Z9_MUSBA</name>
<feature type="region of interest" description="Disordered" evidence="8">
    <location>
        <begin position="1"/>
        <end position="50"/>
    </location>
</feature>
<dbReference type="Pfam" id="PF03208">
    <property type="entry name" value="PRA1"/>
    <property type="match status" value="1"/>
</dbReference>
<dbReference type="Proteomes" id="UP000317650">
    <property type="component" value="Chromosome 11"/>
</dbReference>
<dbReference type="PANTHER" id="PTHR19317">
    <property type="entry name" value="PRENYLATED RAB ACCEPTOR 1-RELATED"/>
    <property type="match status" value="1"/>
</dbReference>
<dbReference type="GO" id="GO:0005783">
    <property type="term" value="C:endoplasmic reticulum"/>
    <property type="evidence" value="ECO:0007669"/>
    <property type="project" value="TreeGrafter"/>
</dbReference>
<evidence type="ECO:0000256" key="6">
    <source>
        <dbReference type="ARBA" id="ARBA00023136"/>
    </source>
</evidence>
<dbReference type="InterPro" id="IPR004895">
    <property type="entry name" value="Prenylated_rab_accept_PRA1"/>
</dbReference>
<organism evidence="9 10">
    <name type="scientific">Musa balbisiana</name>
    <name type="common">Banana</name>
    <dbReference type="NCBI Taxonomy" id="52838"/>
    <lineage>
        <taxon>Eukaryota</taxon>
        <taxon>Viridiplantae</taxon>
        <taxon>Streptophyta</taxon>
        <taxon>Embryophyta</taxon>
        <taxon>Tracheophyta</taxon>
        <taxon>Spermatophyta</taxon>
        <taxon>Magnoliopsida</taxon>
        <taxon>Liliopsida</taxon>
        <taxon>Zingiberales</taxon>
        <taxon>Musaceae</taxon>
        <taxon>Musa</taxon>
    </lineage>
</organism>
<dbReference type="GO" id="GO:0016192">
    <property type="term" value="P:vesicle-mediated transport"/>
    <property type="evidence" value="ECO:0007669"/>
    <property type="project" value="TreeGrafter"/>
</dbReference>
<accession>A0A4S8J3Z9</accession>
<dbReference type="STRING" id="52838.A0A4S8J3Z9"/>
<evidence type="ECO:0000313" key="9">
    <source>
        <dbReference type="EMBL" id="THU55789.1"/>
    </source>
</evidence>
<keyword evidence="6 7" id="KW-0472">Membrane</keyword>
<dbReference type="PANTHER" id="PTHR19317:SF58">
    <property type="entry name" value="OS03G0741600 PROTEIN"/>
    <property type="match status" value="1"/>
</dbReference>
<protein>
    <recommendedName>
        <fullName evidence="7">PRA1 family protein</fullName>
    </recommendedName>
</protein>
<evidence type="ECO:0000256" key="7">
    <source>
        <dbReference type="RuleBase" id="RU363107"/>
    </source>
</evidence>